<evidence type="ECO:0000256" key="8">
    <source>
        <dbReference type="ARBA" id="ARBA00022801"/>
    </source>
</evidence>
<evidence type="ECO:0000256" key="4">
    <source>
        <dbReference type="ARBA" id="ARBA00008664"/>
    </source>
</evidence>
<dbReference type="Gene3D" id="3.30.870.10">
    <property type="entry name" value="Endonuclease Chain A"/>
    <property type="match status" value="2"/>
</dbReference>
<keyword evidence="9" id="KW-0442">Lipid degradation</keyword>
<evidence type="ECO:0000256" key="1">
    <source>
        <dbReference type="ARBA" id="ARBA00000798"/>
    </source>
</evidence>
<reference evidence="15" key="1">
    <citation type="journal article" date="2019" name="Int. J. Syst. Evol. Microbiol.">
        <title>The Global Catalogue of Microorganisms (GCM) 10K type strain sequencing project: providing services to taxonomists for standard genome sequencing and annotation.</title>
        <authorList>
            <consortium name="The Broad Institute Genomics Platform"/>
            <consortium name="The Broad Institute Genome Sequencing Center for Infectious Disease"/>
            <person name="Wu L."/>
            <person name="Ma J."/>
        </authorList>
    </citation>
    <scope>NUCLEOTIDE SEQUENCE [LARGE SCALE GENOMIC DNA]</scope>
    <source>
        <strain evidence="15">JCM 17843</strain>
    </source>
</reference>
<evidence type="ECO:0000256" key="6">
    <source>
        <dbReference type="ARBA" id="ARBA00018392"/>
    </source>
</evidence>
<dbReference type="InterPro" id="IPR025202">
    <property type="entry name" value="PLD-like_dom"/>
</dbReference>
<dbReference type="SMART" id="SM00155">
    <property type="entry name" value="PLDc"/>
    <property type="match status" value="2"/>
</dbReference>
<dbReference type="InterPro" id="IPR051406">
    <property type="entry name" value="PLD_domain"/>
</dbReference>
<evidence type="ECO:0000256" key="7">
    <source>
        <dbReference type="ARBA" id="ARBA00022525"/>
    </source>
</evidence>
<dbReference type="Proteomes" id="UP000602381">
    <property type="component" value="Unassembled WGS sequence"/>
</dbReference>
<keyword evidence="7" id="KW-0964">Secreted</keyword>
<gene>
    <name evidence="14" type="ORF">GCM10007972_27400</name>
</gene>
<dbReference type="PROSITE" id="PS50035">
    <property type="entry name" value="PLD"/>
    <property type="match status" value="2"/>
</dbReference>
<comment type="caution">
    <text evidence="14">The sequence shown here is derived from an EMBL/GenBank/DDBJ whole genome shotgun (WGS) entry which is preliminary data.</text>
</comment>
<comment type="catalytic activity">
    <reaction evidence="1">
        <text>a 1,2-diacyl-sn-glycero-3-phosphocholine + H2O = a 1,2-diacyl-sn-glycero-3-phosphate + choline + H(+)</text>
        <dbReference type="Rhea" id="RHEA:14445"/>
        <dbReference type="ChEBI" id="CHEBI:15354"/>
        <dbReference type="ChEBI" id="CHEBI:15377"/>
        <dbReference type="ChEBI" id="CHEBI:15378"/>
        <dbReference type="ChEBI" id="CHEBI:57643"/>
        <dbReference type="ChEBI" id="CHEBI:58608"/>
        <dbReference type="EC" id="3.1.4.4"/>
    </reaction>
</comment>
<feature type="domain" description="PLD phosphodiesterase" evidence="12">
    <location>
        <begin position="321"/>
        <end position="348"/>
    </location>
</feature>
<evidence type="ECO:0000256" key="10">
    <source>
        <dbReference type="ARBA" id="ARBA00023098"/>
    </source>
</evidence>
<evidence type="ECO:0000256" key="11">
    <source>
        <dbReference type="ARBA" id="ARBA00029594"/>
    </source>
</evidence>
<evidence type="ECO:0000256" key="9">
    <source>
        <dbReference type="ARBA" id="ARBA00022963"/>
    </source>
</evidence>
<dbReference type="SUPFAM" id="SSF56024">
    <property type="entry name" value="Phospholipase D/nuclease"/>
    <property type="match status" value="2"/>
</dbReference>
<dbReference type="PANTHER" id="PTHR43856">
    <property type="entry name" value="CARDIOLIPIN HYDROLASE"/>
    <property type="match status" value="1"/>
</dbReference>
<evidence type="ECO:0000256" key="3">
    <source>
        <dbReference type="ARBA" id="ARBA00004613"/>
    </source>
</evidence>
<dbReference type="EMBL" id="BMOV01000015">
    <property type="protein sequence ID" value="GGO17357.1"/>
    <property type="molecule type" value="Genomic_DNA"/>
</dbReference>
<feature type="domain" description="PLD phosphodiesterase" evidence="12">
    <location>
        <begin position="530"/>
        <end position="562"/>
    </location>
</feature>
<name>A0ABQ2LGE1_9PROT</name>
<accession>A0ABQ2LGE1</accession>
<comment type="subcellular location">
    <subcellularLocation>
        <location evidence="3">Secreted</location>
    </subcellularLocation>
</comment>
<dbReference type="PROSITE" id="PS51841">
    <property type="entry name" value="LTD"/>
    <property type="match status" value="1"/>
</dbReference>
<evidence type="ECO:0000313" key="14">
    <source>
        <dbReference type="EMBL" id="GGO17357.1"/>
    </source>
</evidence>
<sequence length="605" mass="64437">MGTTNSASDEWIELYNDGPQAVSLDGWQIRASDGTPDIALSGTIAAGGFFILERTDEATLPNITADLIYTGALSNSGEALSLLDAGGVLVDSVSGWSAGDNSTKATMERVASGWQTASASYDAGLGTPRAANTGSGSGTPQFLNQVSELPGAINVYFNKSALTGYASLGNAANHQINLEQRLISRISGARTTLDVATYEINLPGIADAIIERAAAGVAVRLIADSKAPSDPDGDERYRLMRLTLERILRGADMVAGTADDAVLLADSPIFAVGDSAERIAFGLPSSPTGLSFETLNIGNGTETGFVLALGELKAPDAYYSASSQMHNKFVIVDGDWVWTGSWNFTFTGLYGSEANRDAGILDGNQQHALEIRDVAVAAAFTDEFNEMWGSATMAPDLGASDFHGRKSDNTPHLFTVGGRTIEVYFSPGDGAVDRLTSMVTDDAEFSAYFEIFAWSDQPLVDALKVKWEGSAADLTGTLIGFDIRGVFDSSFWNQWWSASIEMTGRTASQTSVNNPNIRWNNLAPVFPDAETRKLHAKSMIIDVCSVSDPTVVVGSTNWSANGEDVNDENMIIIHDFAVANQFLQQFYARYQTAGGVIPSLAGFDC</sequence>
<evidence type="ECO:0000256" key="5">
    <source>
        <dbReference type="ARBA" id="ARBA00012027"/>
    </source>
</evidence>
<dbReference type="PANTHER" id="PTHR43856:SF1">
    <property type="entry name" value="MITOCHONDRIAL CARDIOLIPIN HYDROLASE"/>
    <property type="match status" value="1"/>
</dbReference>
<evidence type="ECO:0000259" key="13">
    <source>
        <dbReference type="PROSITE" id="PS51841"/>
    </source>
</evidence>
<dbReference type="Pfam" id="PF13091">
    <property type="entry name" value="PLDc_2"/>
    <property type="match status" value="2"/>
</dbReference>
<dbReference type="InterPro" id="IPR001322">
    <property type="entry name" value="Lamin_tail_dom"/>
</dbReference>
<comment type="function">
    <text evidence="2">Could be a virulence factor.</text>
</comment>
<evidence type="ECO:0000313" key="15">
    <source>
        <dbReference type="Proteomes" id="UP000602381"/>
    </source>
</evidence>
<comment type="similarity">
    <text evidence="4">Belongs to the phospholipase D family.</text>
</comment>
<keyword evidence="15" id="KW-1185">Reference proteome</keyword>
<proteinExistence type="inferred from homology"/>
<dbReference type="Pfam" id="PF00932">
    <property type="entry name" value="LTD"/>
    <property type="match status" value="1"/>
</dbReference>
<dbReference type="SUPFAM" id="SSF74853">
    <property type="entry name" value="Lamin A/C globular tail domain"/>
    <property type="match status" value="1"/>
</dbReference>
<dbReference type="InterPro" id="IPR036415">
    <property type="entry name" value="Lamin_tail_dom_sf"/>
</dbReference>
<keyword evidence="10" id="KW-0443">Lipid metabolism</keyword>
<keyword evidence="8" id="KW-0378">Hydrolase</keyword>
<evidence type="ECO:0000259" key="12">
    <source>
        <dbReference type="PROSITE" id="PS50035"/>
    </source>
</evidence>
<evidence type="ECO:0000256" key="2">
    <source>
        <dbReference type="ARBA" id="ARBA00003145"/>
    </source>
</evidence>
<protein>
    <recommendedName>
        <fullName evidence="6">Phospholipase D</fullName>
        <ecNumber evidence="5">3.1.4.4</ecNumber>
    </recommendedName>
    <alternativeName>
        <fullName evidence="11">Choline phosphatase</fullName>
    </alternativeName>
</protein>
<feature type="domain" description="LTD" evidence="13">
    <location>
        <begin position="1"/>
        <end position="98"/>
    </location>
</feature>
<dbReference type="InterPro" id="IPR001736">
    <property type="entry name" value="PLipase_D/transphosphatidylase"/>
</dbReference>
<dbReference type="EC" id="3.1.4.4" evidence="5"/>
<organism evidence="14 15">
    <name type="scientific">Iodidimonas muriae</name>
    <dbReference type="NCBI Taxonomy" id="261467"/>
    <lineage>
        <taxon>Bacteria</taxon>
        <taxon>Pseudomonadati</taxon>
        <taxon>Pseudomonadota</taxon>
        <taxon>Alphaproteobacteria</taxon>
        <taxon>Iodidimonadales</taxon>
        <taxon>Iodidimonadaceae</taxon>
        <taxon>Iodidimonas</taxon>
    </lineage>
</organism>